<comment type="caution">
    <text evidence="3">The sequence shown here is derived from an EMBL/GenBank/DDBJ whole genome shotgun (WGS) entry which is preliminary data.</text>
</comment>
<gene>
    <name evidence="3" type="ORF">UW52_C0002G0025</name>
</gene>
<feature type="region of interest" description="Disordered" evidence="1">
    <location>
        <begin position="59"/>
        <end position="83"/>
    </location>
</feature>
<proteinExistence type="predicted"/>
<dbReference type="AlphaFoldDB" id="A0A0G1IQ55"/>
<reference evidence="3 4" key="1">
    <citation type="journal article" date="2015" name="Nature">
        <title>rRNA introns, odd ribosomes, and small enigmatic genomes across a large radiation of phyla.</title>
        <authorList>
            <person name="Brown C.T."/>
            <person name="Hug L.A."/>
            <person name="Thomas B.C."/>
            <person name="Sharon I."/>
            <person name="Castelle C.J."/>
            <person name="Singh A."/>
            <person name="Wilkins M.J."/>
            <person name="Williams K.H."/>
            <person name="Banfield J.F."/>
        </authorList>
    </citation>
    <scope>NUCLEOTIDE SEQUENCE [LARGE SCALE GENOMIC DNA]</scope>
</reference>
<evidence type="ECO:0000256" key="1">
    <source>
        <dbReference type="SAM" id="MobiDB-lite"/>
    </source>
</evidence>
<dbReference type="PATRIC" id="fig|1618437.3.peg.114"/>
<accession>A0A0G1IQ55</accession>
<sequence>MENPQSGQQPTSPIQPVISGPTSPNPVIQPQIKRHFDMRYLFLLLVVIGLGGGLLTAMRQPVSLPTPTPSDTPTPTPKSKPVVPVATQSAYLELTKSVASLSAQIKNLQVSDTTLTPPTVELPLGFPNE</sequence>
<keyword evidence="2" id="KW-1133">Transmembrane helix</keyword>
<evidence type="ECO:0000313" key="3">
    <source>
        <dbReference type="EMBL" id="KKT61511.1"/>
    </source>
</evidence>
<keyword evidence="2" id="KW-0472">Membrane</keyword>
<organism evidence="3 4">
    <name type="scientific">Candidatus Gottesmanbacteria bacterium GW2011_GWA1_44_24b</name>
    <dbReference type="NCBI Taxonomy" id="1618437"/>
    <lineage>
        <taxon>Bacteria</taxon>
        <taxon>Candidatus Gottesmaniibacteriota</taxon>
    </lineage>
</organism>
<protein>
    <submittedName>
        <fullName evidence="3">Uncharacterized protein</fullName>
    </submittedName>
</protein>
<dbReference type="EMBL" id="LCIQ01000002">
    <property type="protein sequence ID" value="KKT61511.1"/>
    <property type="molecule type" value="Genomic_DNA"/>
</dbReference>
<evidence type="ECO:0000256" key="2">
    <source>
        <dbReference type="SAM" id="Phobius"/>
    </source>
</evidence>
<feature type="transmembrane region" description="Helical" evidence="2">
    <location>
        <begin position="40"/>
        <end position="58"/>
    </location>
</feature>
<keyword evidence="2" id="KW-0812">Transmembrane</keyword>
<name>A0A0G1IQ55_9BACT</name>
<feature type="compositionally biased region" description="Pro residues" evidence="1">
    <location>
        <begin position="64"/>
        <end position="78"/>
    </location>
</feature>
<evidence type="ECO:0000313" key="4">
    <source>
        <dbReference type="Proteomes" id="UP000034521"/>
    </source>
</evidence>
<dbReference type="Proteomes" id="UP000034521">
    <property type="component" value="Unassembled WGS sequence"/>
</dbReference>
<feature type="region of interest" description="Disordered" evidence="1">
    <location>
        <begin position="1"/>
        <end position="26"/>
    </location>
</feature>